<keyword evidence="4" id="KW-0472">Membrane</keyword>
<evidence type="ECO:0000256" key="6">
    <source>
        <dbReference type="SAM" id="SignalP"/>
    </source>
</evidence>
<dbReference type="Proteomes" id="UP000031036">
    <property type="component" value="Unassembled WGS sequence"/>
</dbReference>
<dbReference type="PANTHER" id="PTHR48261">
    <property type="entry name" value="ACETYLGLUCOSAMINYLTRANSFERASE"/>
    <property type="match status" value="1"/>
</dbReference>
<evidence type="ECO:0000313" key="9">
    <source>
        <dbReference type="Proteomes" id="UP000031036"/>
    </source>
</evidence>
<reference evidence="8 9" key="1">
    <citation type="submission" date="2014-11" db="EMBL/GenBank/DDBJ databases">
        <title>Genetic blueprint of the zoonotic pathogen Toxocara canis.</title>
        <authorList>
            <person name="Zhu X.-Q."/>
            <person name="Korhonen P.K."/>
            <person name="Cai H."/>
            <person name="Young N.D."/>
            <person name="Nejsum P."/>
            <person name="von Samson-Himmelstjerna G."/>
            <person name="Boag P.R."/>
            <person name="Tan P."/>
            <person name="Li Q."/>
            <person name="Min J."/>
            <person name="Yang Y."/>
            <person name="Wang X."/>
            <person name="Fang X."/>
            <person name="Hall R.S."/>
            <person name="Hofmann A."/>
            <person name="Sternberg P.W."/>
            <person name="Jex A.R."/>
            <person name="Gasser R.B."/>
        </authorList>
    </citation>
    <scope>NUCLEOTIDE SEQUENCE [LARGE SCALE GENOMIC DNA]</scope>
    <source>
        <strain evidence="8">PN_DK_2014</strain>
    </source>
</reference>
<dbReference type="STRING" id="6265.A0A0B2W414"/>
<dbReference type="InterPro" id="IPR029044">
    <property type="entry name" value="Nucleotide-diphossugar_trans"/>
</dbReference>
<dbReference type="GO" id="GO:0016757">
    <property type="term" value="F:glycosyltransferase activity"/>
    <property type="evidence" value="ECO:0007669"/>
    <property type="project" value="InterPro"/>
</dbReference>
<evidence type="ECO:0000256" key="4">
    <source>
        <dbReference type="ARBA" id="ARBA00023136"/>
    </source>
</evidence>
<feature type="signal peptide" evidence="6">
    <location>
        <begin position="1"/>
        <end position="33"/>
    </location>
</feature>
<evidence type="ECO:0000256" key="5">
    <source>
        <dbReference type="ARBA" id="ARBA00023157"/>
    </source>
</evidence>
<evidence type="ECO:0000256" key="2">
    <source>
        <dbReference type="ARBA" id="ARBA00010271"/>
    </source>
</evidence>
<gene>
    <name evidence="8" type="primary">Ext2</name>
    <name evidence="8" type="ORF">Tcan_17416</name>
</gene>
<dbReference type="SUPFAM" id="SSF53448">
    <property type="entry name" value="Nucleotide-diphospho-sugar transferases"/>
    <property type="match status" value="1"/>
</dbReference>
<dbReference type="AlphaFoldDB" id="A0A0B2W414"/>
<proteinExistence type="inferred from homology"/>
<feature type="chain" id="PRO_5002078839" evidence="6">
    <location>
        <begin position="34"/>
        <end position="551"/>
    </location>
</feature>
<protein>
    <submittedName>
        <fullName evidence="8">Exostosin-2</fullName>
    </submittedName>
</protein>
<keyword evidence="3" id="KW-0808">Transferase</keyword>
<dbReference type="PANTHER" id="PTHR48261:SF5">
    <property type="entry name" value="EXOSTOSIN GLYCOSYLTRANSFERASE 2"/>
    <property type="match status" value="1"/>
</dbReference>
<evidence type="ECO:0000313" key="8">
    <source>
        <dbReference type="EMBL" id="KHN87940.1"/>
    </source>
</evidence>
<evidence type="ECO:0000259" key="7">
    <source>
        <dbReference type="Pfam" id="PF09258"/>
    </source>
</evidence>
<comment type="similarity">
    <text evidence="2">Belongs to the glycosyltransferase 47 family.</text>
</comment>
<dbReference type="Pfam" id="PF09258">
    <property type="entry name" value="Glyco_transf_64"/>
    <property type="match status" value="1"/>
</dbReference>
<organism evidence="8 9">
    <name type="scientific">Toxocara canis</name>
    <name type="common">Canine roundworm</name>
    <dbReference type="NCBI Taxonomy" id="6265"/>
    <lineage>
        <taxon>Eukaryota</taxon>
        <taxon>Metazoa</taxon>
        <taxon>Ecdysozoa</taxon>
        <taxon>Nematoda</taxon>
        <taxon>Chromadorea</taxon>
        <taxon>Rhabditida</taxon>
        <taxon>Spirurina</taxon>
        <taxon>Ascaridomorpha</taxon>
        <taxon>Ascaridoidea</taxon>
        <taxon>Toxocaridae</taxon>
        <taxon>Toxocara</taxon>
    </lineage>
</organism>
<keyword evidence="5" id="KW-1015">Disulfide bond</keyword>
<keyword evidence="6" id="KW-0732">Signal</keyword>
<dbReference type="Gene3D" id="3.90.550.10">
    <property type="entry name" value="Spore Coat Polysaccharide Biosynthesis Protein SpsA, Chain A"/>
    <property type="match status" value="1"/>
</dbReference>
<feature type="domain" description="Glycosyl transferase 64" evidence="7">
    <location>
        <begin position="288"/>
        <end position="533"/>
    </location>
</feature>
<dbReference type="InterPro" id="IPR015338">
    <property type="entry name" value="GT64_dom"/>
</dbReference>
<dbReference type="OrthoDB" id="5954868at2759"/>
<comment type="caution">
    <text evidence="8">The sequence shown here is derived from an EMBL/GenBank/DDBJ whole genome shotgun (WGS) entry which is preliminary data.</text>
</comment>
<accession>A0A0B2W414</accession>
<dbReference type="GO" id="GO:0005789">
    <property type="term" value="C:endoplasmic reticulum membrane"/>
    <property type="evidence" value="ECO:0007669"/>
    <property type="project" value="UniProtKB-SubCell"/>
</dbReference>
<comment type="subcellular location">
    <subcellularLocation>
        <location evidence="1">Endoplasmic reticulum membrane</location>
        <topology evidence="1">Single-pass type II membrane protein</topology>
    </subcellularLocation>
</comment>
<sequence length="551" mass="62686">MQCTSGGLKVLPLICLLCLSALWLRSKFFTTRCSNEPVTIRMRSPLSTASSYHANCTVDTCLDLLPCSIDDRRLTIYLEPISRIIDEMGIEVTPQPSREFLEMRSIIEESRFHVSDVNDACLVMPGFDSLNLRHFNDQSADFHKAITAGDRFLGRNLFFFTFVGTDITAGKAIVARAQCYKDSFRRGFDVAIPLWLPTTGFGSNSHEVSGLTKNRFYRLAVVIRFASEVVRTALQEAFSDETDILWLHECRIKKDSICDPSGESYSLHRALKRSSPLFLPRIAPSEGFTAVILAYNRVESLFALVHLLAKVPSLMSILVVWNNIYWQPPPVSEWPHISRPIKILQMRKNRLSNRFIAFSEITTEAVFSLDDDISTLTVDEIQFAYQTWRENPERLVGFLPRSDVYNDSSKTYTYSSEWSNNMSIVLTGAAFFHKYYGILYHTLLPSAVRSYVQSAKNCEDIAMNFLISSLTGKCPLKVTPRKKFVCPQCVKNGISVWDAPRLLQRSECVSKFSSWMGENSLISTSFRYDPVLYRYPSSEPLHNPFRQVGTL</sequence>
<evidence type="ECO:0000256" key="1">
    <source>
        <dbReference type="ARBA" id="ARBA00004648"/>
    </source>
</evidence>
<dbReference type="InterPro" id="IPR004263">
    <property type="entry name" value="Exostosin"/>
</dbReference>
<keyword evidence="9" id="KW-1185">Reference proteome</keyword>
<evidence type="ECO:0000256" key="3">
    <source>
        <dbReference type="ARBA" id="ARBA00022679"/>
    </source>
</evidence>
<dbReference type="GO" id="GO:1901135">
    <property type="term" value="P:carbohydrate derivative metabolic process"/>
    <property type="evidence" value="ECO:0007669"/>
    <property type="project" value="UniProtKB-ARBA"/>
</dbReference>
<dbReference type="EMBL" id="JPKZ01000318">
    <property type="protein sequence ID" value="KHN87940.1"/>
    <property type="molecule type" value="Genomic_DNA"/>
</dbReference>
<name>A0A0B2W414_TOXCA</name>